<sequence>MSTKPCIAKGHRECVRGFHRDHCRKCTMGTIACEMCDLDTAASLSCIYCLEGRRECSDCYGMGFVQRICQDCIKEHYRRQAGKGAFTKVKGQLSLAQRQFSRSMVSLSGTRSSSASSTSTSPASTFLTVLPRRGSVPDTGNESDDSDVSSSCCSASRSNSKSVISGRSFRFSAMSLLKIPLGLTSKSEHDGSKTHRRKWSWSSSLSTHSLPSTSMAA</sequence>
<dbReference type="AlphaFoldDB" id="A0A9P6QCM2"/>
<comment type="caution">
    <text evidence="2">The sequence shown here is derived from an EMBL/GenBank/DDBJ whole genome shotgun (WGS) entry which is preliminary data.</text>
</comment>
<reference evidence="2" key="1">
    <citation type="journal article" date="2020" name="Fungal Divers.">
        <title>Resolving the Mortierellaceae phylogeny through synthesis of multi-gene phylogenetics and phylogenomics.</title>
        <authorList>
            <person name="Vandepol N."/>
            <person name="Liber J."/>
            <person name="Desiro A."/>
            <person name="Na H."/>
            <person name="Kennedy M."/>
            <person name="Barry K."/>
            <person name="Grigoriev I.V."/>
            <person name="Miller A.N."/>
            <person name="O'Donnell K."/>
            <person name="Stajich J.E."/>
            <person name="Bonito G."/>
        </authorList>
    </citation>
    <scope>NUCLEOTIDE SEQUENCE</scope>
    <source>
        <strain evidence="2">KOD948</strain>
    </source>
</reference>
<dbReference type="Proteomes" id="UP000726737">
    <property type="component" value="Unassembled WGS sequence"/>
</dbReference>
<gene>
    <name evidence="2" type="ORF">BG011_004271</name>
</gene>
<dbReference type="OrthoDB" id="2435808at2759"/>
<dbReference type="EMBL" id="JAAAJA010000028">
    <property type="protein sequence ID" value="KAG0265672.1"/>
    <property type="molecule type" value="Genomic_DNA"/>
</dbReference>
<evidence type="ECO:0000256" key="1">
    <source>
        <dbReference type="SAM" id="MobiDB-lite"/>
    </source>
</evidence>
<feature type="compositionally biased region" description="Low complexity" evidence="1">
    <location>
        <begin position="148"/>
        <end position="159"/>
    </location>
</feature>
<feature type="region of interest" description="Disordered" evidence="1">
    <location>
        <begin position="183"/>
        <end position="217"/>
    </location>
</feature>
<organism evidence="2 3">
    <name type="scientific">Mortierella polycephala</name>
    <dbReference type="NCBI Taxonomy" id="41804"/>
    <lineage>
        <taxon>Eukaryota</taxon>
        <taxon>Fungi</taxon>
        <taxon>Fungi incertae sedis</taxon>
        <taxon>Mucoromycota</taxon>
        <taxon>Mortierellomycotina</taxon>
        <taxon>Mortierellomycetes</taxon>
        <taxon>Mortierellales</taxon>
        <taxon>Mortierellaceae</taxon>
        <taxon>Mortierella</taxon>
    </lineage>
</organism>
<evidence type="ECO:0000313" key="2">
    <source>
        <dbReference type="EMBL" id="KAG0265672.1"/>
    </source>
</evidence>
<feature type="region of interest" description="Disordered" evidence="1">
    <location>
        <begin position="130"/>
        <end position="159"/>
    </location>
</feature>
<protein>
    <submittedName>
        <fullName evidence="2">Uncharacterized protein</fullName>
    </submittedName>
</protein>
<accession>A0A9P6QCM2</accession>
<name>A0A9P6QCM2_9FUNG</name>
<feature type="compositionally biased region" description="Low complexity" evidence="1">
    <location>
        <begin position="200"/>
        <end position="217"/>
    </location>
</feature>
<proteinExistence type="predicted"/>
<evidence type="ECO:0000313" key="3">
    <source>
        <dbReference type="Proteomes" id="UP000726737"/>
    </source>
</evidence>
<keyword evidence="3" id="KW-1185">Reference proteome</keyword>